<evidence type="ECO:0000313" key="1">
    <source>
        <dbReference type="EMBL" id="KAK3168232.1"/>
    </source>
</evidence>
<reference evidence="1" key="1">
    <citation type="submission" date="2022-11" db="EMBL/GenBank/DDBJ databases">
        <title>Chromosomal genome sequence assembly and mating type (MAT) locus characterization of the leprose asexual lichenized fungus Lepraria neglecta (Nyl.) Erichsen.</title>
        <authorList>
            <person name="Allen J.L."/>
            <person name="Pfeffer B."/>
        </authorList>
    </citation>
    <scope>NUCLEOTIDE SEQUENCE</scope>
    <source>
        <strain evidence="1">Allen 5258</strain>
    </source>
</reference>
<keyword evidence="2" id="KW-1185">Reference proteome</keyword>
<comment type="caution">
    <text evidence="1">The sequence shown here is derived from an EMBL/GenBank/DDBJ whole genome shotgun (WGS) entry which is preliminary data.</text>
</comment>
<proteinExistence type="predicted"/>
<name>A0AAD9Z1H0_9LECA</name>
<evidence type="ECO:0000313" key="2">
    <source>
        <dbReference type="Proteomes" id="UP001276659"/>
    </source>
</evidence>
<dbReference type="AlphaFoldDB" id="A0AAD9Z1H0"/>
<sequence length="267" mass="31250">MADPHPPTQDPYKDPSFLRACLQETHYEEQRLHFLRHLIIYSTTPNSDILSVPNNRYTLIRKSLSELEPADIRQFCYKDCAIYGNAEKLGGVVPLRILDDVYREWFPHRAKDKDLKWGSFFGKYMGSELPNTIPLADLIAFHARLYLKVNSMEYEAIPKPGIMVGKPPEPQRGLYRMRDTFALVFIILDKTNWREDGVLLVFRDRESTTGFHVEGTEMEMEDVAPACVYRTSLKLAMKAVISRDEERRKRRKEWYDLNEEFYGSDDD</sequence>
<accession>A0AAD9Z1H0</accession>
<dbReference type="Proteomes" id="UP001276659">
    <property type="component" value="Unassembled WGS sequence"/>
</dbReference>
<protein>
    <submittedName>
        <fullName evidence="1">Uncharacterized protein</fullName>
    </submittedName>
</protein>
<dbReference type="EMBL" id="JASNWA010000010">
    <property type="protein sequence ID" value="KAK3168232.1"/>
    <property type="molecule type" value="Genomic_DNA"/>
</dbReference>
<gene>
    <name evidence="1" type="ORF">OEA41_004678</name>
</gene>
<organism evidence="1 2">
    <name type="scientific">Lepraria neglecta</name>
    <dbReference type="NCBI Taxonomy" id="209136"/>
    <lineage>
        <taxon>Eukaryota</taxon>
        <taxon>Fungi</taxon>
        <taxon>Dikarya</taxon>
        <taxon>Ascomycota</taxon>
        <taxon>Pezizomycotina</taxon>
        <taxon>Lecanoromycetes</taxon>
        <taxon>OSLEUM clade</taxon>
        <taxon>Lecanoromycetidae</taxon>
        <taxon>Lecanorales</taxon>
        <taxon>Lecanorineae</taxon>
        <taxon>Stereocaulaceae</taxon>
        <taxon>Lepraria</taxon>
    </lineage>
</organism>